<keyword evidence="4" id="KW-1185">Reference proteome</keyword>
<reference evidence="3" key="1">
    <citation type="submission" date="2022-07" db="EMBL/GenBank/DDBJ databases">
        <title>Draft genome sequence of Zalerion maritima ATCC 34329, a (micro)plastics degrading marine fungus.</title>
        <authorList>
            <person name="Paco A."/>
            <person name="Goncalves M.F.M."/>
            <person name="Rocha-Santos T.A.P."/>
            <person name="Alves A."/>
        </authorList>
    </citation>
    <scope>NUCLEOTIDE SEQUENCE</scope>
    <source>
        <strain evidence="3">ATCC 34329</strain>
    </source>
</reference>
<feature type="region of interest" description="Disordered" evidence="2">
    <location>
        <begin position="49"/>
        <end position="178"/>
    </location>
</feature>
<dbReference type="AlphaFoldDB" id="A0AAD5RN32"/>
<feature type="coiled-coil region" evidence="1">
    <location>
        <begin position="216"/>
        <end position="243"/>
    </location>
</feature>
<name>A0AAD5RN32_9PEZI</name>
<evidence type="ECO:0000313" key="4">
    <source>
        <dbReference type="Proteomes" id="UP001201980"/>
    </source>
</evidence>
<gene>
    <name evidence="3" type="ORF">MKZ38_007061</name>
</gene>
<dbReference type="EMBL" id="JAKWBI020000441">
    <property type="protein sequence ID" value="KAJ2894972.1"/>
    <property type="molecule type" value="Genomic_DNA"/>
</dbReference>
<organism evidence="3 4">
    <name type="scientific">Zalerion maritima</name>
    <dbReference type="NCBI Taxonomy" id="339359"/>
    <lineage>
        <taxon>Eukaryota</taxon>
        <taxon>Fungi</taxon>
        <taxon>Dikarya</taxon>
        <taxon>Ascomycota</taxon>
        <taxon>Pezizomycotina</taxon>
        <taxon>Sordariomycetes</taxon>
        <taxon>Lulworthiomycetidae</taxon>
        <taxon>Lulworthiales</taxon>
        <taxon>Lulworthiaceae</taxon>
        <taxon>Zalerion</taxon>
    </lineage>
</organism>
<evidence type="ECO:0000313" key="3">
    <source>
        <dbReference type="EMBL" id="KAJ2894972.1"/>
    </source>
</evidence>
<feature type="compositionally biased region" description="Polar residues" evidence="2">
    <location>
        <begin position="95"/>
        <end position="118"/>
    </location>
</feature>
<keyword evidence="1" id="KW-0175">Coiled coil</keyword>
<sequence length="309" mass="34668">MTSRNRQGSRSLLSWLKSKLGKIRGSSKTLPRTDRKHTLFRYIDEFWGSHHTPKTRSTRPVVPVQWEGPSSSTSTQPPSTRRAPRRGLGDLQPRGQYQTSYDYGMSRFSTTRSQTTPSFAPDKGGLEATPQLQPPPPTPYARPSQERSPPFSHSTPRLGPGQDHLFNIHDPATVHRPQPSDTILVVDQDAMSAEIRQCGSLLREMYSTDLVVWGMEDAVEEELEEKEQAMRRANELLSLVKEKVDVWWEWAGDGKVGVVEPGMEGQGSAIEPEGGRGGDMVAFTGEQRAFVWDGWAKLAEHPSERYEVD</sequence>
<proteinExistence type="predicted"/>
<protein>
    <submittedName>
        <fullName evidence="3">Uncharacterized protein</fullName>
    </submittedName>
</protein>
<feature type="compositionally biased region" description="Low complexity" evidence="2">
    <location>
        <begin position="69"/>
        <end position="81"/>
    </location>
</feature>
<accession>A0AAD5RN32</accession>
<comment type="caution">
    <text evidence="3">The sequence shown here is derived from an EMBL/GenBank/DDBJ whole genome shotgun (WGS) entry which is preliminary data.</text>
</comment>
<evidence type="ECO:0000256" key="1">
    <source>
        <dbReference type="SAM" id="Coils"/>
    </source>
</evidence>
<evidence type="ECO:0000256" key="2">
    <source>
        <dbReference type="SAM" id="MobiDB-lite"/>
    </source>
</evidence>
<dbReference type="Proteomes" id="UP001201980">
    <property type="component" value="Unassembled WGS sequence"/>
</dbReference>